<reference evidence="14 15" key="1">
    <citation type="submission" date="2016-10" db="EMBL/GenBank/DDBJ databases">
        <authorList>
            <person name="de Groot N.N."/>
        </authorList>
    </citation>
    <scope>NUCLEOTIDE SEQUENCE [LARGE SCALE GENOMIC DNA]</scope>
    <source>
        <strain evidence="14 15">DSM 21668</strain>
    </source>
</reference>
<comment type="similarity">
    <text evidence="10 11">Belongs to the TonB-dependent receptor family.</text>
</comment>
<organism evidence="14 15">
    <name type="scientific">Siphonobacter aquaeclarae</name>
    <dbReference type="NCBI Taxonomy" id="563176"/>
    <lineage>
        <taxon>Bacteria</taxon>
        <taxon>Pseudomonadati</taxon>
        <taxon>Bacteroidota</taxon>
        <taxon>Cytophagia</taxon>
        <taxon>Cytophagales</taxon>
        <taxon>Cytophagaceae</taxon>
        <taxon>Siphonobacter</taxon>
    </lineage>
</organism>
<dbReference type="OrthoDB" id="9758472at2"/>
<dbReference type="AlphaFoldDB" id="A0A1G9WER2"/>
<dbReference type="STRING" id="563176.SAMN04488090_4360"/>
<dbReference type="RefSeq" id="WP_093207831.1">
    <property type="nucleotide sequence ID" value="NZ_FNGS01000009.1"/>
</dbReference>
<dbReference type="GO" id="GO:0009279">
    <property type="term" value="C:cell outer membrane"/>
    <property type="evidence" value="ECO:0007669"/>
    <property type="project" value="UniProtKB-SubCell"/>
</dbReference>
<dbReference type="PANTHER" id="PTHR30069">
    <property type="entry name" value="TONB-DEPENDENT OUTER MEMBRANE RECEPTOR"/>
    <property type="match status" value="1"/>
</dbReference>
<keyword evidence="6" id="KW-0406">Ion transport</keyword>
<dbReference type="CDD" id="cd01347">
    <property type="entry name" value="ligand_gated_channel"/>
    <property type="match status" value="1"/>
</dbReference>
<evidence type="ECO:0000259" key="13">
    <source>
        <dbReference type="Pfam" id="PF07715"/>
    </source>
</evidence>
<dbReference type="InterPro" id="IPR000531">
    <property type="entry name" value="Beta-barrel_TonB"/>
</dbReference>
<gene>
    <name evidence="14" type="ORF">SAMN04488090_4360</name>
</gene>
<feature type="domain" description="TonB-dependent receptor-like beta-barrel" evidence="12">
    <location>
        <begin position="241"/>
        <end position="623"/>
    </location>
</feature>
<dbReference type="Gene3D" id="2.40.170.20">
    <property type="entry name" value="TonB-dependent receptor, beta-barrel domain"/>
    <property type="match status" value="1"/>
</dbReference>
<dbReference type="PANTHER" id="PTHR30069:SF53">
    <property type="entry name" value="COLICIN I RECEPTOR-RELATED"/>
    <property type="match status" value="1"/>
</dbReference>
<sequence>MSKFTRFFLFFSGLALGLQAQDRQLDEVTVTANRTDQKLSHTGKVVVVLTDSVLQKYATQSVAELLSRQTGFQINGANGPQGSQQDVYFRGAGTGNLLVLIDGIPVYDPSGIANTFDFNLLTVGECDRIEILRGTQSTLYGSDAVAGVVNIITRKSSRRPIEGAVSLQGGSYGTFRGGIGLNGAIGKGSFQVRYTRQSTNGFSSARDTTGKAGFDRDGFRSDNLLAAISLPLSSRLLWKARGLYSHYRTDVDAGAFADEKDFTFRNTFRSLATGIEFSHRLGKLTANYSISDYSRRFVDDSTWVAPGAYNTYSRDTYDGVAQYAEVYHTLRVNKQLQVVAGIDFRAQNTDQAYVSYSSFGEYRSTPIDKDTARTRLLSGYLTALFRTETGLAVELGGRYNHHSLYGNNFTWSFNPSYLLMEKLKVFVNVSTGFRAPSLYQLYSVYGNKGLRSEKSTSFEGGAAYGTDRNQLRVVYFDRQIKDVFVFQSMSVDPYGRYVNFDKQHDHGVEVEGRLAIGKLSLSGNATFLTGKVQTKNETGKDTTFFNLFRRPKQLFNLTAGYQVLPELFVSASLRSVGDRKEQYYNGATYKTDIVRLDAYTTIDVYAEYRITPRLRVYGDVRNLFDQTYADQYGFNTRRRNAAGGLQLTF</sequence>
<accession>A0A1G9WER2</accession>
<evidence type="ECO:0000259" key="12">
    <source>
        <dbReference type="Pfam" id="PF00593"/>
    </source>
</evidence>
<evidence type="ECO:0000256" key="7">
    <source>
        <dbReference type="ARBA" id="ARBA00023077"/>
    </source>
</evidence>
<comment type="subcellular location">
    <subcellularLocation>
        <location evidence="1 10">Cell outer membrane</location>
        <topology evidence="1 10">Multi-pass membrane protein</topology>
    </subcellularLocation>
</comment>
<evidence type="ECO:0000256" key="3">
    <source>
        <dbReference type="ARBA" id="ARBA00022452"/>
    </source>
</evidence>
<feature type="domain" description="TonB-dependent receptor plug" evidence="13">
    <location>
        <begin position="41"/>
        <end position="148"/>
    </location>
</feature>
<dbReference type="InterPro" id="IPR039426">
    <property type="entry name" value="TonB-dep_rcpt-like"/>
</dbReference>
<keyword evidence="9 10" id="KW-0998">Cell outer membrane</keyword>
<keyword evidence="7 11" id="KW-0798">TonB box</keyword>
<dbReference type="InterPro" id="IPR036942">
    <property type="entry name" value="Beta-barrel_TonB_sf"/>
</dbReference>
<evidence type="ECO:0000256" key="10">
    <source>
        <dbReference type="PROSITE-ProRule" id="PRU01360"/>
    </source>
</evidence>
<keyword evidence="5" id="KW-0732">Signal</keyword>
<evidence type="ECO:0000313" key="14">
    <source>
        <dbReference type="EMBL" id="SDM83042.1"/>
    </source>
</evidence>
<keyword evidence="4 10" id="KW-0812">Transmembrane</keyword>
<dbReference type="SUPFAM" id="SSF56935">
    <property type="entry name" value="Porins"/>
    <property type="match status" value="1"/>
</dbReference>
<evidence type="ECO:0000256" key="11">
    <source>
        <dbReference type="RuleBase" id="RU003357"/>
    </source>
</evidence>
<keyword evidence="8 10" id="KW-0472">Membrane</keyword>
<dbReference type="InterPro" id="IPR037066">
    <property type="entry name" value="Plug_dom_sf"/>
</dbReference>
<name>A0A1G9WER2_9BACT</name>
<evidence type="ECO:0000256" key="8">
    <source>
        <dbReference type="ARBA" id="ARBA00023136"/>
    </source>
</evidence>
<dbReference type="InterPro" id="IPR012910">
    <property type="entry name" value="Plug_dom"/>
</dbReference>
<dbReference type="GO" id="GO:0015889">
    <property type="term" value="P:cobalamin transport"/>
    <property type="evidence" value="ECO:0007669"/>
    <property type="project" value="TreeGrafter"/>
</dbReference>
<evidence type="ECO:0000256" key="9">
    <source>
        <dbReference type="ARBA" id="ARBA00023237"/>
    </source>
</evidence>
<dbReference type="PROSITE" id="PS52016">
    <property type="entry name" value="TONB_DEPENDENT_REC_3"/>
    <property type="match status" value="1"/>
</dbReference>
<evidence type="ECO:0000256" key="2">
    <source>
        <dbReference type="ARBA" id="ARBA00022448"/>
    </source>
</evidence>
<dbReference type="Pfam" id="PF00593">
    <property type="entry name" value="TonB_dep_Rec_b-barrel"/>
    <property type="match status" value="1"/>
</dbReference>
<keyword evidence="2 10" id="KW-0813">Transport</keyword>
<dbReference type="Proteomes" id="UP000198901">
    <property type="component" value="Unassembled WGS sequence"/>
</dbReference>
<dbReference type="Gene3D" id="2.170.130.10">
    <property type="entry name" value="TonB-dependent receptor, plug domain"/>
    <property type="match status" value="1"/>
</dbReference>
<keyword evidence="15" id="KW-1185">Reference proteome</keyword>
<proteinExistence type="inferred from homology"/>
<dbReference type="EMBL" id="FNGS01000009">
    <property type="protein sequence ID" value="SDM83042.1"/>
    <property type="molecule type" value="Genomic_DNA"/>
</dbReference>
<keyword evidence="3 10" id="KW-1134">Transmembrane beta strand</keyword>
<evidence type="ECO:0000256" key="1">
    <source>
        <dbReference type="ARBA" id="ARBA00004571"/>
    </source>
</evidence>
<evidence type="ECO:0000256" key="4">
    <source>
        <dbReference type="ARBA" id="ARBA00022692"/>
    </source>
</evidence>
<evidence type="ECO:0000256" key="5">
    <source>
        <dbReference type="ARBA" id="ARBA00022729"/>
    </source>
</evidence>
<protein>
    <submittedName>
        <fullName evidence="14">Vitamin B12 transporter</fullName>
    </submittedName>
</protein>
<dbReference type="GO" id="GO:0006811">
    <property type="term" value="P:monoatomic ion transport"/>
    <property type="evidence" value="ECO:0007669"/>
    <property type="project" value="UniProtKB-KW"/>
</dbReference>
<evidence type="ECO:0000313" key="15">
    <source>
        <dbReference type="Proteomes" id="UP000198901"/>
    </source>
</evidence>
<evidence type="ECO:0000256" key="6">
    <source>
        <dbReference type="ARBA" id="ARBA00023065"/>
    </source>
</evidence>
<dbReference type="Pfam" id="PF07715">
    <property type="entry name" value="Plug"/>
    <property type="match status" value="1"/>
</dbReference>